<name>A0A1H4NCV9_9PSED</name>
<dbReference type="CDD" id="cd06588">
    <property type="entry name" value="PhnB_like"/>
    <property type="match status" value="1"/>
</dbReference>
<accession>A0A1H4NCV9</accession>
<dbReference type="PANTHER" id="PTHR33990:SF2">
    <property type="entry name" value="PHNB-LIKE DOMAIN-CONTAINING PROTEIN"/>
    <property type="match status" value="1"/>
</dbReference>
<evidence type="ECO:0000259" key="1">
    <source>
        <dbReference type="Pfam" id="PF06983"/>
    </source>
</evidence>
<proteinExistence type="predicted"/>
<dbReference type="InterPro" id="IPR028973">
    <property type="entry name" value="PhnB-like"/>
</dbReference>
<protein>
    <submittedName>
        <fullName evidence="2">Glyoxalase superfamily enzyme, possibly 3-demethylubiquinone-9 3-methyltransferase</fullName>
    </submittedName>
</protein>
<dbReference type="InterPro" id="IPR009725">
    <property type="entry name" value="3_dmu_93_MTrfase"/>
</dbReference>
<dbReference type="Pfam" id="PF06983">
    <property type="entry name" value="3-dmu-9_3-mt"/>
    <property type="match status" value="1"/>
</dbReference>
<dbReference type="PANTHER" id="PTHR33990">
    <property type="entry name" value="PROTEIN YJDN-RELATED"/>
    <property type="match status" value="1"/>
</dbReference>
<evidence type="ECO:0000313" key="2">
    <source>
        <dbReference type="EMBL" id="SEB93089.1"/>
    </source>
</evidence>
<dbReference type="PIRSF" id="PIRSF021700">
    <property type="entry name" value="3_dmu_93_MTrfase"/>
    <property type="match status" value="1"/>
</dbReference>
<keyword evidence="2" id="KW-0830">Ubiquinone</keyword>
<dbReference type="GO" id="GO:0008168">
    <property type="term" value="F:methyltransferase activity"/>
    <property type="evidence" value="ECO:0007669"/>
    <property type="project" value="UniProtKB-KW"/>
</dbReference>
<gene>
    <name evidence="2" type="ORF">SAMN05216178_2806</name>
</gene>
<sequence length="167" mass="18621">MPRIQTITPCLWFDHQAHAAAQFYCSVFEQSHITHISHYGKAGFEIHGRPEGSIMSVAFELDGQGFSALNGGPLFSFNEAISLQVHCRSQAELDHYWNALGFGGPPEAQRCGWLKDRFGLSWQIVPQCLTPMICDPDPARSQRVMQALLGMKKLDIATLQRAFDGKS</sequence>
<dbReference type="InterPro" id="IPR029068">
    <property type="entry name" value="Glyas_Bleomycin-R_OHBP_Dase"/>
</dbReference>
<dbReference type="EMBL" id="FNTJ01000001">
    <property type="protein sequence ID" value="SEB93089.1"/>
    <property type="molecule type" value="Genomic_DNA"/>
</dbReference>
<dbReference type="GO" id="GO:0032259">
    <property type="term" value="P:methylation"/>
    <property type="evidence" value="ECO:0007669"/>
    <property type="project" value="UniProtKB-KW"/>
</dbReference>
<dbReference type="RefSeq" id="WP_092317221.1">
    <property type="nucleotide sequence ID" value="NZ_FNTJ01000001.1"/>
</dbReference>
<dbReference type="Gene3D" id="3.10.180.10">
    <property type="entry name" value="2,3-Dihydroxybiphenyl 1,2-Dioxygenase, domain 1"/>
    <property type="match status" value="1"/>
</dbReference>
<evidence type="ECO:0000313" key="3">
    <source>
        <dbReference type="Proteomes" id="UP000198982"/>
    </source>
</evidence>
<organism evidence="2 3">
    <name type="scientific">Pseudomonas saponiphila</name>
    <dbReference type="NCBI Taxonomy" id="556534"/>
    <lineage>
        <taxon>Bacteria</taxon>
        <taxon>Pseudomonadati</taxon>
        <taxon>Pseudomonadota</taxon>
        <taxon>Gammaproteobacteria</taxon>
        <taxon>Pseudomonadales</taxon>
        <taxon>Pseudomonadaceae</taxon>
        <taxon>Pseudomonas</taxon>
    </lineage>
</organism>
<reference evidence="3" key="1">
    <citation type="submission" date="2016-10" db="EMBL/GenBank/DDBJ databases">
        <authorList>
            <person name="Varghese N."/>
            <person name="Submissions S."/>
        </authorList>
    </citation>
    <scope>NUCLEOTIDE SEQUENCE [LARGE SCALE GENOMIC DNA]</scope>
    <source>
        <strain evidence="3">DSM 9751</strain>
    </source>
</reference>
<keyword evidence="3" id="KW-1185">Reference proteome</keyword>
<dbReference type="Proteomes" id="UP000198982">
    <property type="component" value="Unassembled WGS sequence"/>
</dbReference>
<dbReference type="AlphaFoldDB" id="A0A1H4NCV9"/>
<keyword evidence="2" id="KW-0489">Methyltransferase</keyword>
<keyword evidence="2" id="KW-0808">Transferase</keyword>
<feature type="domain" description="PhnB-like" evidence="1">
    <location>
        <begin position="6"/>
        <end position="125"/>
    </location>
</feature>
<dbReference type="SUPFAM" id="SSF54593">
    <property type="entry name" value="Glyoxalase/Bleomycin resistance protein/Dihydroxybiphenyl dioxygenase"/>
    <property type="match status" value="1"/>
</dbReference>